<reference evidence="11" key="1">
    <citation type="submission" date="2017-02" db="EMBL/GenBank/DDBJ databases">
        <authorList>
            <person name="Regsiter A."/>
            <person name="William W."/>
        </authorList>
    </citation>
    <scope>NUCLEOTIDE SEQUENCE</scope>
    <source>
        <strain evidence="11">BdmA 4</strain>
    </source>
</reference>
<gene>
    <name evidence="11" type="primary">mglA</name>
    <name evidence="11" type="ORF">SPIRO4BDMA_50277</name>
</gene>
<keyword evidence="9" id="KW-0472">Membrane</keyword>
<keyword evidence="2" id="KW-0813">Transport</keyword>
<evidence type="ECO:0000256" key="9">
    <source>
        <dbReference type="ARBA" id="ARBA00023136"/>
    </source>
</evidence>
<evidence type="ECO:0000256" key="8">
    <source>
        <dbReference type="ARBA" id="ARBA00022967"/>
    </source>
</evidence>
<keyword evidence="3" id="KW-1003">Cell membrane</keyword>
<evidence type="ECO:0000256" key="4">
    <source>
        <dbReference type="ARBA" id="ARBA00022597"/>
    </source>
</evidence>
<proteinExistence type="predicted"/>
<keyword evidence="7 11" id="KW-0067">ATP-binding</keyword>
<comment type="subcellular location">
    <subcellularLocation>
        <location evidence="1">Cell membrane</location>
        <topology evidence="1">Peripheral membrane protein</topology>
    </subcellularLocation>
</comment>
<dbReference type="InterPro" id="IPR050107">
    <property type="entry name" value="ABC_carbohydrate_import_ATPase"/>
</dbReference>
<dbReference type="InterPro" id="IPR027417">
    <property type="entry name" value="P-loop_NTPase"/>
</dbReference>
<evidence type="ECO:0000256" key="3">
    <source>
        <dbReference type="ARBA" id="ARBA00022475"/>
    </source>
</evidence>
<dbReference type="SMART" id="SM00382">
    <property type="entry name" value="AAA"/>
    <property type="match status" value="2"/>
</dbReference>
<dbReference type="CDD" id="cd03215">
    <property type="entry name" value="ABC_Carb_Monos_II"/>
    <property type="match status" value="1"/>
</dbReference>
<dbReference type="InterPro" id="IPR003593">
    <property type="entry name" value="AAA+_ATPase"/>
</dbReference>
<evidence type="ECO:0000256" key="1">
    <source>
        <dbReference type="ARBA" id="ARBA00004202"/>
    </source>
</evidence>
<sequence>MGQYILEMQNITKIFPGVKALDNVSFAVRRGEVHGLVGENGAGKSTLMKILNGVLAPDSGNILVDGRPITFKNTKQAQACGISLIYQEFNLVNTLSVAENIYLGFLQTDRAKFVDWKKVRTEASELIKRLGFDFNVREKVENLSVAEKQLVEIAKALSLNAQLIAMDEPTSSLTANEIDKLFYIIQGLKERGITIIYISHKLDEVMAICNNVTVLRDGRIIDTKMVGETNNPEIISKMVGRPVEMAYPRRPLATNSEVVLEVRNLSCAGFVKDISFTLRKGEVLGIAGLVGSGRTELVEAIFGARHVQNGEVFVHGHRTKIRSTADGKRCSIGLVTEDRKETGLALGYNVTDNIIITNLQKVRAGLLVSKNLIQSSVGRYVDDLGIKTPSIRQTVVNLSGGNQQKVVLAKWLFSDVEILILDEPTRGIDVGAKYEIYLLMNALVEKGKSIIMISSELPEVLGMSDRVIVINEGRKKGELQGQAMTPEAVMSIAIQ</sequence>
<dbReference type="FunFam" id="3.40.50.300:FF:000127">
    <property type="entry name" value="Ribose import ATP-binding protein RbsA"/>
    <property type="match status" value="1"/>
</dbReference>
<dbReference type="InterPro" id="IPR003439">
    <property type="entry name" value="ABC_transporter-like_ATP-bd"/>
</dbReference>
<dbReference type="SUPFAM" id="SSF52540">
    <property type="entry name" value="P-loop containing nucleoside triphosphate hydrolases"/>
    <property type="match status" value="2"/>
</dbReference>
<organism evidence="11">
    <name type="scientific">uncultured spirochete</name>
    <dbReference type="NCBI Taxonomy" id="156406"/>
    <lineage>
        <taxon>Bacteria</taxon>
        <taxon>Pseudomonadati</taxon>
        <taxon>Spirochaetota</taxon>
        <taxon>Spirochaetia</taxon>
        <taxon>Spirochaetales</taxon>
        <taxon>environmental samples</taxon>
    </lineage>
</organism>
<feature type="domain" description="ABC transporter" evidence="10">
    <location>
        <begin position="254"/>
        <end position="492"/>
    </location>
</feature>
<dbReference type="AlphaFoldDB" id="A0A3P3XR45"/>
<keyword evidence="6" id="KW-0547">Nucleotide-binding</keyword>
<dbReference type="EMBL" id="FWDO01000005">
    <property type="protein sequence ID" value="SLM18762.1"/>
    <property type="molecule type" value="Genomic_DNA"/>
</dbReference>
<evidence type="ECO:0000313" key="11">
    <source>
        <dbReference type="EMBL" id="SLM18762.1"/>
    </source>
</evidence>
<dbReference type="PROSITE" id="PS50893">
    <property type="entry name" value="ABC_TRANSPORTER_2"/>
    <property type="match status" value="2"/>
</dbReference>
<keyword evidence="5" id="KW-0677">Repeat</keyword>
<name>A0A3P3XR45_9SPIR</name>
<dbReference type="PANTHER" id="PTHR43790:SF9">
    <property type="entry name" value="GALACTOFURANOSE TRANSPORTER ATP-BINDING PROTEIN YTFR"/>
    <property type="match status" value="1"/>
</dbReference>
<dbReference type="GO" id="GO:0005886">
    <property type="term" value="C:plasma membrane"/>
    <property type="evidence" value="ECO:0007669"/>
    <property type="project" value="UniProtKB-SubCell"/>
</dbReference>
<protein>
    <submittedName>
        <fullName evidence="11">Fused methyl-galactoside transporter subunits of ABC superfamily: ATP-binding components</fullName>
    </submittedName>
</protein>
<feature type="domain" description="ABC transporter" evidence="10">
    <location>
        <begin position="6"/>
        <end position="242"/>
    </location>
</feature>
<keyword evidence="4" id="KW-0762">Sugar transport</keyword>
<accession>A0A3P3XR45</accession>
<evidence type="ECO:0000256" key="5">
    <source>
        <dbReference type="ARBA" id="ARBA00022737"/>
    </source>
</evidence>
<dbReference type="Pfam" id="PF00005">
    <property type="entry name" value="ABC_tran"/>
    <property type="match status" value="2"/>
</dbReference>
<dbReference type="PROSITE" id="PS00211">
    <property type="entry name" value="ABC_TRANSPORTER_1"/>
    <property type="match status" value="1"/>
</dbReference>
<evidence type="ECO:0000259" key="10">
    <source>
        <dbReference type="PROSITE" id="PS50893"/>
    </source>
</evidence>
<dbReference type="CDD" id="cd03216">
    <property type="entry name" value="ABC_Carb_Monos_I"/>
    <property type="match status" value="1"/>
</dbReference>
<dbReference type="PANTHER" id="PTHR43790">
    <property type="entry name" value="CARBOHYDRATE TRANSPORT ATP-BINDING PROTEIN MG119-RELATED"/>
    <property type="match status" value="1"/>
</dbReference>
<dbReference type="GO" id="GO:0016887">
    <property type="term" value="F:ATP hydrolysis activity"/>
    <property type="evidence" value="ECO:0007669"/>
    <property type="project" value="InterPro"/>
</dbReference>
<evidence type="ECO:0000256" key="7">
    <source>
        <dbReference type="ARBA" id="ARBA00022840"/>
    </source>
</evidence>
<keyword evidence="8" id="KW-1278">Translocase</keyword>
<dbReference type="Gene3D" id="3.40.50.300">
    <property type="entry name" value="P-loop containing nucleotide triphosphate hydrolases"/>
    <property type="match status" value="2"/>
</dbReference>
<evidence type="ECO:0000256" key="2">
    <source>
        <dbReference type="ARBA" id="ARBA00022448"/>
    </source>
</evidence>
<evidence type="ECO:0000256" key="6">
    <source>
        <dbReference type="ARBA" id="ARBA00022741"/>
    </source>
</evidence>
<dbReference type="GO" id="GO:0005524">
    <property type="term" value="F:ATP binding"/>
    <property type="evidence" value="ECO:0007669"/>
    <property type="project" value="UniProtKB-KW"/>
</dbReference>
<dbReference type="InterPro" id="IPR017871">
    <property type="entry name" value="ABC_transporter-like_CS"/>
</dbReference>